<proteinExistence type="predicted"/>
<feature type="transmembrane region" description="Helical" evidence="2">
    <location>
        <begin position="199"/>
        <end position="217"/>
    </location>
</feature>
<feature type="transmembrane region" description="Helical" evidence="2">
    <location>
        <begin position="258"/>
        <end position="277"/>
    </location>
</feature>
<feature type="region of interest" description="Disordered" evidence="1">
    <location>
        <begin position="351"/>
        <end position="371"/>
    </location>
</feature>
<feature type="transmembrane region" description="Helical" evidence="2">
    <location>
        <begin position="224"/>
        <end position="246"/>
    </location>
</feature>
<keyword evidence="2" id="KW-0472">Membrane</keyword>
<gene>
    <name evidence="3" type="ORF">UFOPK2996_00517</name>
</gene>
<feature type="compositionally biased region" description="Polar residues" evidence="1">
    <location>
        <begin position="354"/>
        <end position="371"/>
    </location>
</feature>
<evidence type="ECO:0000313" key="3">
    <source>
        <dbReference type="EMBL" id="CAB4791743.1"/>
    </source>
</evidence>
<dbReference type="AlphaFoldDB" id="A0A6J6X7F6"/>
<keyword evidence="2" id="KW-1133">Transmembrane helix</keyword>
<keyword evidence="2" id="KW-0812">Transmembrane</keyword>
<sequence length="371" mass="38925">MKNLHKSDNGPRLRSPRYARLILPGFVLLISPLLSASPASAHGLGGPQPSNVEISTLGVEPKISGVSIRMVNLGYLVELKNSGPNTVVVIGYDREPYLRIGPSGVEVNRRSPATFLNRSATPSGSVPDGLDARARPIWESVSNVPTARWHDHRAHWMGRGAVRNAEWSIPLIVTNRVTSSEGEASIMGTLNSLTPPSTLTWGLIAVAIAITLGALGLTRRWAEVLVCALSVITISEALHIAGTWGAWSAPIPTRVLGIAPSVFAVTFSVIALVVLVSRRSTRPDSATPLALIAGIFIAIAGGLADFNTLTHALVPTTLSLPIARLSVAIAIGGGIGVAIIAGSHLKPVAPAPNDENSNVAHQENHTQSVEG</sequence>
<accession>A0A6J6X7F6</accession>
<evidence type="ECO:0000256" key="2">
    <source>
        <dbReference type="SAM" id="Phobius"/>
    </source>
</evidence>
<reference evidence="3" key="1">
    <citation type="submission" date="2020-05" db="EMBL/GenBank/DDBJ databases">
        <authorList>
            <person name="Chiriac C."/>
            <person name="Salcher M."/>
            <person name="Ghai R."/>
            <person name="Kavagutti S V."/>
        </authorList>
    </citation>
    <scope>NUCLEOTIDE SEQUENCE</scope>
</reference>
<evidence type="ECO:0000256" key="1">
    <source>
        <dbReference type="SAM" id="MobiDB-lite"/>
    </source>
</evidence>
<protein>
    <submittedName>
        <fullName evidence="3">Unannotated protein</fullName>
    </submittedName>
</protein>
<feature type="transmembrane region" description="Helical" evidence="2">
    <location>
        <begin position="289"/>
        <end position="310"/>
    </location>
</feature>
<feature type="transmembrane region" description="Helical" evidence="2">
    <location>
        <begin position="322"/>
        <end position="341"/>
    </location>
</feature>
<name>A0A6J6X7F6_9ZZZZ</name>
<organism evidence="3">
    <name type="scientific">freshwater metagenome</name>
    <dbReference type="NCBI Taxonomy" id="449393"/>
    <lineage>
        <taxon>unclassified sequences</taxon>
        <taxon>metagenomes</taxon>
        <taxon>ecological metagenomes</taxon>
    </lineage>
</organism>
<dbReference type="EMBL" id="CAFAAH010000049">
    <property type="protein sequence ID" value="CAB4791743.1"/>
    <property type="molecule type" value="Genomic_DNA"/>
</dbReference>